<organism evidence="9 10">
    <name type="scientific">Popillia japonica</name>
    <name type="common">Japanese beetle</name>
    <dbReference type="NCBI Taxonomy" id="7064"/>
    <lineage>
        <taxon>Eukaryota</taxon>
        <taxon>Metazoa</taxon>
        <taxon>Ecdysozoa</taxon>
        <taxon>Arthropoda</taxon>
        <taxon>Hexapoda</taxon>
        <taxon>Insecta</taxon>
        <taxon>Pterygota</taxon>
        <taxon>Neoptera</taxon>
        <taxon>Endopterygota</taxon>
        <taxon>Coleoptera</taxon>
        <taxon>Polyphaga</taxon>
        <taxon>Scarabaeiformia</taxon>
        <taxon>Scarabaeidae</taxon>
        <taxon>Rutelinae</taxon>
        <taxon>Popillia</taxon>
    </lineage>
</organism>
<keyword evidence="4" id="KW-1015">Disulfide bond</keyword>
<proteinExistence type="predicted"/>
<evidence type="ECO:0000256" key="7">
    <source>
        <dbReference type="SAM" id="SignalP"/>
    </source>
</evidence>
<dbReference type="InterPro" id="IPR036508">
    <property type="entry name" value="Chitin-bd_dom_sf"/>
</dbReference>
<feature type="signal peptide" evidence="7">
    <location>
        <begin position="1"/>
        <end position="22"/>
    </location>
</feature>
<keyword evidence="10" id="KW-1185">Reference proteome</keyword>
<dbReference type="InterPro" id="IPR002557">
    <property type="entry name" value="Chitin-bd_dom"/>
</dbReference>
<dbReference type="SUPFAM" id="SSF57625">
    <property type="entry name" value="Invertebrate chitin-binding proteins"/>
    <property type="match status" value="1"/>
</dbReference>
<evidence type="ECO:0000256" key="1">
    <source>
        <dbReference type="ARBA" id="ARBA00022669"/>
    </source>
</evidence>
<dbReference type="GO" id="GO:0008061">
    <property type="term" value="F:chitin binding"/>
    <property type="evidence" value="ECO:0007669"/>
    <property type="project" value="UniProtKB-KW"/>
</dbReference>
<gene>
    <name evidence="9" type="ORF">QE152_g36922</name>
</gene>
<feature type="compositionally biased region" description="Low complexity" evidence="6">
    <location>
        <begin position="83"/>
        <end position="92"/>
    </location>
</feature>
<dbReference type="AlphaFoldDB" id="A0AAW1IBS4"/>
<evidence type="ECO:0000313" key="9">
    <source>
        <dbReference type="EMBL" id="KAK9686818.1"/>
    </source>
</evidence>
<dbReference type="PANTHER" id="PTHR23301">
    <property type="entry name" value="CHITIN BINDING PERITROPHIN-A"/>
    <property type="match status" value="1"/>
</dbReference>
<keyword evidence="3" id="KW-0677">Repeat</keyword>
<evidence type="ECO:0000256" key="2">
    <source>
        <dbReference type="ARBA" id="ARBA00022729"/>
    </source>
</evidence>
<reference evidence="9 10" key="1">
    <citation type="journal article" date="2024" name="BMC Genomics">
        <title>De novo assembly and annotation of Popillia japonica's genome with initial clues to its potential as an invasive pest.</title>
        <authorList>
            <person name="Cucini C."/>
            <person name="Boschi S."/>
            <person name="Funari R."/>
            <person name="Cardaioli E."/>
            <person name="Iannotti N."/>
            <person name="Marturano G."/>
            <person name="Paoli F."/>
            <person name="Bruttini M."/>
            <person name="Carapelli A."/>
            <person name="Frati F."/>
            <person name="Nardi F."/>
        </authorList>
    </citation>
    <scope>NUCLEOTIDE SEQUENCE [LARGE SCALE GENOMIC DNA]</scope>
    <source>
        <strain evidence="9">DMR45628</strain>
    </source>
</reference>
<evidence type="ECO:0000259" key="8">
    <source>
        <dbReference type="PROSITE" id="PS50940"/>
    </source>
</evidence>
<feature type="region of interest" description="Disordered" evidence="6">
    <location>
        <begin position="82"/>
        <end position="106"/>
    </location>
</feature>
<evidence type="ECO:0000313" key="10">
    <source>
        <dbReference type="Proteomes" id="UP001458880"/>
    </source>
</evidence>
<feature type="chain" id="PRO_5043318038" evidence="7">
    <location>
        <begin position="23"/>
        <end position="138"/>
    </location>
</feature>
<dbReference type="GO" id="GO:0005576">
    <property type="term" value="C:extracellular region"/>
    <property type="evidence" value="ECO:0007669"/>
    <property type="project" value="InterPro"/>
</dbReference>
<keyword evidence="5" id="KW-0325">Glycoprotein</keyword>
<evidence type="ECO:0000256" key="5">
    <source>
        <dbReference type="ARBA" id="ARBA00023180"/>
    </source>
</evidence>
<name>A0AAW1IBS4_POPJA</name>
<sequence length="138" mass="14871">MKGKLLPIICVLLLQIVQNSVADPVGVCPSYDGDLVTYLTDSKSCAVFYKCDNGLPYRYDCPAGLHFSTAINVCVYPEEANCEGQSENNGNSEEVEQPGNGGGNQAVGITVTRKKLSSLAMVEEIKQLVNVPKRLANM</sequence>
<evidence type="ECO:0000256" key="4">
    <source>
        <dbReference type="ARBA" id="ARBA00023157"/>
    </source>
</evidence>
<dbReference type="SMART" id="SM00494">
    <property type="entry name" value="ChtBD2"/>
    <property type="match status" value="1"/>
</dbReference>
<dbReference type="Gene3D" id="2.170.140.10">
    <property type="entry name" value="Chitin binding domain"/>
    <property type="match status" value="1"/>
</dbReference>
<accession>A0AAW1IBS4</accession>
<dbReference type="InterPro" id="IPR051940">
    <property type="entry name" value="Chitin_bind-dev_reg"/>
</dbReference>
<evidence type="ECO:0000256" key="3">
    <source>
        <dbReference type="ARBA" id="ARBA00022737"/>
    </source>
</evidence>
<keyword evidence="2 7" id="KW-0732">Signal</keyword>
<keyword evidence="1" id="KW-0147">Chitin-binding</keyword>
<protein>
    <submittedName>
        <fullName evidence="9">Chitin binding Peritrophin-A domain</fullName>
    </submittedName>
</protein>
<dbReference type="Pfam" id="PF01607">
    <property type="entry name" value="CBM_14"/>
    <property type="match status" value="1"/>
</dbReference>
<feature type="domain" description="Chitin-binding type-2" evidence="8">
    <location>
        <begin position="25"/>
        <end position="84"/>
    </location>
</feature>
<dbReference type="Proteomes" id="UP001458880">
    <property type="component" value="Unassembled WGS sequence"/>
</dbReference>
<dbReference type="EMBL" id="JASPKY010000683">
    <property type="protein sequence ID" value="KAK9686818.1"/>
    <property type="molecule type" value="Genomic_DNA"/>
</dbReference>
<evidence type="ECO:0000256" key="6">
    <source>
        <dbReference type="SAM" id="MobiDB-lite"/>
    </source>
</evidence>
<dbReference type="PANTHER" id="PTHR23301:SF0">
    <property type="entry name" value="CHITIN-BINDING TYPE-2 DOMAIN-CONTAINING PROTEIN-RELATED"/>
    <property type="match status" value="1"/>
</dbReference>
<dbReference type="PROSITE" id="PS50940">
    <property type="entry name" value="CHIT_BIND_II"/>
    <property type="match status" value="1"/>
</dbReference>
<comment type="caution">
    <text evidence="9">The sequence shown here is derived from an EMBL/GenBank/DDBJ whole genome shotgun (WGS) entry which is preliminary data.</text>
</comment>